<name>A0AC61NR50_9BACT</name>
<dbReference type="Proteomes" id="UP000826212">
    <property type="component" value="Chromosome"/>
</dbReference>
<reference evidence="1" key="1">
    <citation type="submission" date="2021-08" db="EMBL/GenBank/DDBJ databases">
        <title>Novel anaerobic bacterium isolated from sea squirt in East Sea, Republic of Korea.</title>
        <authorList>
            <person name="Nguyen T.H."/>
            <person name="Li Z."/>
            <person name="Lee Y.-J."/>
            <person name="Ko J."/>
            <person name="Kim S.-G."/>
        </authorList>
    </citation>
    <scope>NUCLEOTIDE SEQUENCE</scope>
    <source>
        <strain evidence="1">KCTC 25031</strain>
    </source>
</reference>
<accession>A0AC61NR50</accession>
<keyword evidence="2" id="KW-1185">Reference proteome</keyword>
<organism evidence="1 2">
    <name type="scientific">Halosquirtibacter laminarini</name>
    <dbReference type="NCBI Taxonomy" id="3374600"/>
    <lineage>
        <taxon>Bacteria</taxon>
        <taxon>Pseudomonadati</taxon>
        <taxon>Bacteroidota</taxon>
        <taxon>Bacteroidia</taxon>
        <taxon>Marinilabiliales</taxon>
        <taxon>Prolixibacteraceae</taxon>
        <taxon>Halosquirtibacter</taxon>
    </lineage>
</organism>
<gene>
    <name evidence="1" type="ORF">K4L44_01900</name>
</gene>
<sequence length="425" mass="48005">MVRLYKYAVWMFVLVLFGCSSSKTNIKLENKLDVDREDAPLVMTRAEVEGIIGKASSSEMIPVVYLKEEAIPSQVDDLDKDGAWDELAFLYSFKAKEVVDFSIRYVERSQVPAFKQRTNVRLGVGNKKDGFKGVDHAFSPKGFKGKPLRYQSESVAWENDKMAFRNYFDIRNAKDLFGKLTDKMILDEVGAKGNYHHLNDWGMDVLHVGASLGSGGLALCQNDSLYRLGSTDVFEFTLVSKGPVRSIFDLDYKGWHVENRDLEAKERVTIWAGHYWFKSDVEVVNAEEGSSLAVGIVTSYLKKPTRLENTSSFVIGSTLDKQSENKDCLGMGVMIPKIDFITSGNAPTAKVYPLGSPEFAKNRYRKAVTETFYLTQKLSAKPSTHYFFAVWEEENAKWANHDEFEAMMKSEASRISNPIVITKKQ</sequence>
<evidence type="ECO:0000313" key="1">
    <source>
        <dbReference type="EMBL" id="QZE14649.1"/>
    </source>
</evidence>
<protein>
    <submittedName>
        <fullName evidence="1">DUF4861 domain-containing protein</fullName>
    </submittedName>
</protein>
<evidence type="ECO:0000313" key="2">
    <source>
        <dbReference type="Proteomes" id="UP000826212"/>
    </source>
</evidence>
<dbReference type="EMBL" id="CP081303">
    <property type="protein sequence ID" value="QZE14649.1"/>
    <property type="molecule type" value="Genomic_DNA"/>
</dbReference>
<proteinExistence type="predicted"/>